<dbReference type="InterPro" id="IPR039650">
    <property type="entry name" value="HdrA-like"/>
</dbReference>
<sequence length="650" mass="72279" precursor="true">MIEELDIMKNTLLACLLAICALHLSLSAYADDEHTDLILVEAEAFDDVGGWVVDQQFMDQMGSPYMLAHGLGVPVPNSKTEVQVSSPGKYRVWVRTRDWVAPWKAPGAPGKFQLLVDGQPLSTTFGTEGAQWHWQDGGIVQLSAKVELQLHDLTGFEGRCDAILLAADLNSTPPDGGKELAVLRGKLLGWDNQPKDGGEYDLVVVGGGFAGSCAAITAARMGLTVALIQDRPVLGGNGSSEVRVWPEGFTNHAPYPRIGDVVEEFQPYSKLKDHPNPKGYKAFNDQRKLDLVESEPNITLLLEYRVNAAEAKNDAVQSVVAQHTRSGRRVRLTGRWFLDSTGDGVLGALVGANYEYTEEGHMGTTNLWDFGETNETEHELKCLCEDFEEQLSLNFTAATQPQPFPRCSWAVDLSDVDFPGRHREKTFNLTGTKQLGTWFWESGFNKDPIADGEWIRDLNLRAMYGAWDVLKNIDGKFPNHRLKWAAFIGGKRESRRLMGDVVVTAEDFRDGTEFEDAAVPCTWHIDIHSPHPDYFEQGDEDAFFSTFTRGKEYQYEGPYWAPYRCLYSRNIDNLFMAGRDISVSHDGLGAVRVMRTCGMMGEIVGMAASVCKTRDCTPRDVYKNHLAELQTLMRKGAGKPHPSNSDQEAN</sequence>
<dbReference type="Pfam" id="PF12831">
    <property type="entry name" value="FAD_oxidored"/>
    <property type="match status" value="1"/>
</dbReference>
<dbReference type="KEGG" id="amob:HG15A2_17690"/>
<dbReference type="GO" id="GO:0051539">
    <property type="term" value="F:4 iron, 4 sulfur cluster binding"/>
    <property type="evidence" value="ECO:0007669"/>
    <property type="project" value="UniProtKB-KW"/>
</dbReference>
<evidence type="ECO:0000256" key="2">
    <source>
        <dbReference type="ARBA" id="ARBA00022723"/>
    </source>
</evidence>
<keyword evidence="2" id="KW-0479">Metal-binding</keyword>
<dbReference type="Proteomes" id="UP000319852">
    <property type="component" value="Chromosome"/>
</dbReference>
<name>A0A517MUD5_9BACT</name>
<dbReference type="SUPFAM" id="SSF51905">
    <property type="entry name" value="FAD/NAD(P)-binding domain"/>
    <property type="match status" value="1"/>
</dbReference>
<keyword evidence="4" id="KW-0408">Iron</keyword>
<evidence type="ECO:0000256" key="6">
    <source>
        <dbReference type="SAM" id="SignalP"/>
    </source>
</evidence>
<dbReference type="GO" id="GO:0016491">
    <property type="term" value="F:oxidoreductase activity"/>
    <property type="evidence" value="ECO:0007669"/>
    <property type="project" value="UniProtKB-KW"/>
</dbReference>
<dbReference type="EMBL" id="CP036263">
    <property type="protein sequence ID" value="QDS98489.1"/>
    <property type="molecule type" value="Genomic_DNA"/>
</dbReference>
<keyword evidence="6" id="KW-0732">Signal</keyword>
<organism evidence="7 8">
    <name type="scientific">Adhaeretor mobilis</name>
    <dbReference type="NCBI Taxonomy" id="1930276"/>
    <lineage>
        <taxon>Bacteria</taxon>
        <taxon>Pseudomonadati</taxon>
        <taxon>Planctomycetota</taxon>
        <taxon>Planctomycetia</taxon>
        <taxon>Pirellulales</taxon>
        <taxon>Lacipirellulaceae</taxon>
        <taxon>Adhaeretor</taxon>
    </lineage>
</organism>
<evidence type="ECO:0000313" key="8">
    <source>
        <dbReference type="Proteomes" id="UP000319852"/>
    </source>
</evidence>
<protein>
    <submittedName>
        <fullName evidence="7">Anaerobic glycerol-3-phosphate dehydrogenase subunit B</fullName>
    </submittedName>
</protein>
<dbReference type="PANTHER" id="PTHR43498">
    <property type="entry name" value="FERREDOXIN:COB-COM HETERODISULFIDE REDUCTASE SUBUNIT A"/>
    <property type="match status" value="1"/>
</dbReference>
<dbReference type="InterPro" id="IPR036188">
    <property type="entry name" value="FAD/NAD-bd_sf"/>
</dbReference>
<evidence type="ECO:0000256" key="4">
    <source>
        <dbReference type="ARBA" id="ARBA00023004"/>
    </source>
</evidence>
<feature type="signal peptide" evidence="6">
    <location>
        <begin position="1"/>
        <end position="30"/>
    </location>
</feature>
<dbReference type="GO" id="GO:0046872">
    <property type="term" value="F:metal ion binding"/>
    <property type="evidence" value="ECO:0007669"/>
    <property type="project" value="UniProtKB-KW"/>
</dbReference>
<keyword evidence="8" id="KW-1185">Reference proteome</keyword>
<gene>
    <name evidence="7" type="ORF">HG15A2_17690</name>
</gene>
<proteinExistence type="predicted"/>
<dbReference type="AlphaFoldDB" id="A0A517MUD5"/>
<evidence type="ECO:0000313" key="7">
    <source>
        <dbReference type="EMBL" id="QDS98489.1"/>
    </source>
</evidence>
<reference evidence="7 8" key="1">
    <citation type="submission" date="2019-02" db="EMBL/GenBank/DDBJ databases">
        <title>Deep-cultivation of Planctomycetes and their phenomic and genomic characterization uncovers novel biology.</title>
        <authorList>
            <person name="Wiegand S."/>
            <person name="Jogler M."/>
            <person name="Boedeker C."/>
            <person name="Pinto D."/>
            <person name="Vollmers J."/>
            <person name="Rivas-Marin E."/>
            <person name="Kohn T."/>
            <person name="Peeters S.H."/>
            <person name="Heuer A."/>
            <person name="Rast P."/>
            <person name="Oberbeckmann S."/>
            <person name="Bunk B."/>
            <person name="Jeske O."/>
            <person name="Meyerdierks A."/>
            <person name="Storesund J.E."/>
            <person name="Kallscheuer N."/>
            <person name="Luecker S."/>
            <person name="Lage O.M."/>
            <person name="Pohl T."/>
            <person name="Merkel B.J."/>
            <person name="Hornburger P."/>
            <person name="Mueller R.-W."/>
            <person name="Bruemmer F."/>
            <person name="Labrenz M."/>
            <person name="Spormann A.M."/>
            <person name="Op den Camp H."/>
            <person name="Overmann J."/>
            <person name="Amann R."/>
            <person name="Jetten M.S.M."/>
            <person name="Mascher T."/>
            <person name="Medema M.H."/>
            <person name="Devos D.P."/>
            <person name="Kaster A.-K."/>
            <person name="Ovreas L."/>
            <person name="Rohde M."/>
            <person name="Galperin M.Y."/>
            <person name="Jogler C."/>
        </authorList>
    </citation>
    <scope>NUCLEOTIDE SEQUENCE [LARGE SCALE GENOMIC DNA]</scope>
    <source>
        <strain evidence="7 8">HG15A2</strain>
    </source>
</reference>
<keyword evidence="5" id="KW-0411">Iron-sulfur</keyword>
<keyword evidence="1" id="KW-0004">4Fe-4S</keyword>
<dbReference type="Gene3D" id="3.50.50.60">
    <property type="entry name" value="FAD/NAD(P)-binding domain"/>
    <property type="match status" value="1"/>
</dbReference>
<dbReference type="PANTHER" id="PTHR43498:SF1">
    <property type="entry name" value="COB--COM HETERODISULFIDE REDUCTASE IRON-SULFUR SUBUNIT A"/>
    <property type="match status" value="1"/>
</dbReference>
<accession>A0A517MUD5</accession>
<dbReference type="OrthoDB" id="9780658at2"/>
<keyword evidence="3" id="KW-0560">Oxidoreductase</keyword>
<feature type="chain" id="PRO_5021793105" evidence="6">
    <location>
        <begin position="31"/>
        <end position="650"/>
    </location>
</feature>
<evidence type="ECO:0000256" key="1">
    <source>
        <dbReference type="ARBA" id="ARBA00022485"/>
    </source>
</evidence>
<evidence type="ECO:0000256" key="5">
    <source>
        <dbReference type="ARBA" id="ARBA00023014"/>
    </source>
</evidence>
<evidence type="ECO:0000256" key="3">
    <source>
        <dbReference type="ARBA" id="ARBA00023002"/>
    </source>
</evidence>